<dbReference type="PANTHER" id="PTHR11079">
    <property type="entry name" value="CYTOSINE DEAMINASE FAMILY MEMBER"/>
    <property type="match status" value="1"/>
</dbReference>
<dbReference type="InterPro" id="IPR002125">
    <property type="entry name" value="CMP_dCMP_dom"/>
</dbReference>
<dbReference type="SUPFAM" id="SSF53927">
    <property type="entry name" value="Cytidine deaminase-like"/>
    <property type="match status" value="1"/>
</dbReference>
<feature type="domain" description="CMP/dCMP-type deaminase" evidence="1">
    <location>
        <begin position="3"/>
        <end position="119"/>
    </location>
</feature>
<dbReference type="Pfam" id="PF00383">
    <property type="entry name" value="dCMP_cyt_deam_1"/>
    <property type="match status" value="1"/>
</dbReference>
<sequence length="161" mass="17654">MNDQDRRHLTRCVELAETALHTGNDPFGSLLVSGAGEVLFEDHNRTADGDATQHPEIAIARWAAAHLPPEERQRATVYTSGEHCAMCSAAHGWVGLGRIVYASSTQQLTAWMEEFGAPPGPVRPLSIQDVLREATVEGPEPSLSARIRELQHQNIRRQANA</sequence>
<proteinExistence type="predicted"/>
<protein>
    <submittedName>
        <fullName evidence="2">Nucleoside deaminase</fullName>
    </submittedName>
</protein>
<name>A0ABU4DMY7_9DEIO</name>
<gene>
    <name evidence="2" type="ORF">ORD21_04225</name>
</gene>
<dbReference type="Gene3D" id="3.40.140.10">
    <property type="entry name" value="Cytidine Deaminase, domain 2"/>
    <property type="match status" value="1"/>
</dbReference>
<evidence type="ECO:0000259" key="1">
    <source>
        <dbReference type="PROSITE" id="PS51747"/>
    </source>
</evidence>
<dbReference type="EMBL" id="JAPMIV010000004">
    <property type="protein sequence ID" value="MDV6373803.1"/>
    <property type="molecule type" value="Genomic_DNA"/>
</dbReference>
<organism evidence="2 3">
    <name type="scientific">Deinococcus arenicola</name>
    <dbReference type="NCBI Taxonomy" id="2994950"/>
    <lineage>
        <taxon>Bacteria</taxon>
        <taxon>Thermotogati</taxon>
        <taxon>Deinococcota</taxon>
        <taxon>Deinococci</taxon>
        <taxon>Deinococcales</taxon>
        <taxon>Deinococcaceae</taxon>
        <taxon>Deinococcus</taxon>
    </lineage>
</organism>
<dbReference type="CDD" id="cd01285">
    <property type="entry name" value="nucleoside_deaminase"/>
    <property type="match status" value="1"/>
</dbReference>
<dbReference type="Proteomes" id="UP001276150">
    <property type="component" value="Unassembled WGS sequence"/>
</dbReference>
<evidence type="ECO:0000313" key="3">
    <source>
        <dbReference type="Proteomes" id="UP001276150"/>
    </source>
</evidence>
<dbReference type="InterPro" id="IPR016193">
    <property type="entry name" value="Cytidine_deaminase-like"/>
</dbReference>
<comment type="caution">
    <text evidence="2">The sequence shown here is derived from an EMBL/GenBank/DDBJ whole genome shotgun (WGS) entry which is preliminary data.</text>
</comment>
<keyword evidence="3" id="KW-1185">Reference proteome</keyword>
<accession>A0ABU4DMY7</accession>
<dbReference type="RefSeq" id="WP_317639120.1">
    <property type="nucleotide sequence ID" value="NZ_JAPMIV010000004.1"/>
</dbReference>
<dbReference type="PANTHER" id="PTHR11079:SF179">
    <property type="entry name" value="TRNA(ADENINE(34)) DEAMINASE, CHLOROPLASTIC"/>
    <property type="match status" value="1"/>
</dbReference>
<reference evidence="2 3" key="1">
    <citation type="submission" date="2022-11" db="EMBL/GenBank/DDBJ databases">
        <title>Deinococcus ZS9-10, Low Temperature and Draught-tolerating, UV-resistant Bacteria from Continental Antarctica.</title>
        <authorList>
            <person name="Cheng L."/>
        </authorList>
    </citation>
    <scope>NUCLEOTIDE SEQUENCE [LARGE SCALE GENOMIC DNA]</scope>
    <source>
        <strain evidence="2 3">ZS9-10</strain>
    </source>
</reference>
<evidence type="ECO:0000313" key="2">
    <source>
        <dbReference type="EMBL" id="MDV6373803.1"/>
    </source>
</evidence>
<dbReference type="PROSITE" id="PS51747">
    <property type="entry name" value="CYT_DCMP_DEAMINASES_2"/>
    <property type="match status" value="1"/>
</dbReference>